<sequence length="638" mass="73483">MSETGTSSSSDDKRALTCDEKICKCIKDVLDHYEKSETQQRYEELVKLTREKCEDLLNNINRKDNNEGDDSRENNSQENSSEENSSQKNSSEKNSNQNNSSEKNSSEKNSSEKNSSEKNSSEKNSNQNNSSEKNSNEKNSSEEDSSEKNSSEKNSSEENSSEKNSNQNNSSEKNSSEENSSEENSSQKNSSEKNSNQDNSSEKNSNEKNSSEKNSSEKNSNQNNSSEKNSSEKNSSEKNSSEENSSEKDSSEENNNEKGIKGVVQGRAKKYKSLKKKLEDLKEHRNKDPEEYDWLKQKVEVMEKIPEKGSKEYNFLKKRLIELEEDRNAVHSLRDWVLEDRNIYEHPEMGDLAGVRIGLYFPDDVVKVVEEIRKCFNVQHYFGTVSGGRDVTKGRNLDISKHLHGPWLDGDNDHWEHYGYKSWQMVVEWKEPPREDLKSLRVEIQVGTVVTQAWAEVQHNVIYKKPTDILTTPTMKRIIDAINGLAITTDIMLKELGRSLEDAEKEEEALGSETILNGRKFVDWFESRILSLRPPEESERWVCCWRRADDMLGQWESRSFPGERTFPRNCRADIKKVIEKQRLLYTETKSDQELDISVLLSRILDFEIHDACGYCGGCERNRNWKFPSYGYCDSSWDL</sequence>
<feature type="compositionally biased region" description="Basic and acidic residues" evidence="1">
    <location>
        <begin position="200"/>
        <end position="216"/>
    </location>
</feature>
<feature type="domain" description="RelA/SpoT" evidence="2">
    <location>
        <begin position="345"/>
        <end position="466"/>
    </location>
</feature>
<feature type="compositionally biased region" description="Basic and acidic residues" evidence="1">
    <location>
        <begin position="229"/>
        <end position="260"/>
    </location>
</feature>
<organism evidence="3 4">
    <name type="scientific">Heterodermia speciosa</name>
    <dbReference type="NCBI Taxonomy" id="116794"/>
    <lineage>
        <taxon>Eukaryota</taxon>
        <taxon>Fungi</taxon>
        <taxon>Dikarya</taxon>
        <taxon>Ascomycota</taxon>
        <taxon>Pezizomycotina</taxon>
        <taxon>Lecanoromycetes</taxon>
        <taxon>OSLEUM clade</taxon>
        <taxon>Lecanoromycetidae</taxon>
        <taxon>Caliciales</taxon>
        <taxon>Physciaceae</taxon>
        <taxon>Heterodermia</taxon>
    </lineage>
</organism>
<feature type="region of interest" description="Disordered" evidence="1">
    <location>
        <begin position="59"/>
        <end position="268"/>
    </location>
</feature>
<name>A0A8H3G0B3_9LECA</name>
<feature type="compositionally biased region" description="Basic and acidic residues" evidence="1">
    <location>
        <begin position="59"/>
        <end position="75"/>
    </location>
</feature>
<dbReference type="InterPro" id="IPR043519">
    <property type="entry name" value="NT_sf"/>
</dbReference>
<dbReference type="Pfam" id="PF04607">
    <property type="entry name" value="RelA_SpoT"/>
    <property type="match status" value="1"/>
</dbReference>
<dbReference type="PANTHER" id="PTHR41773:SF1">
    <property type="entry name" value="RELA_SPOT DOMAIN-CONTAINING PROTEIN"/>
    <property type="match status" value="1"/>
</dbReference>
<dbReference type="OrthoDB" id="4719016at2759"/>
<dbReference type="CDD" id="cd05399">
    <property type="entry name" value="NT_Rel-Spo_like"/>
    <property type="match status" value="1"/>
</dbReference>
<dbReference type="EMBL" id="CAJPDS010000071">
    <property type="protein sequence ID" value="CAF9933916.1"/>
    <property type="molecule type" value="Genomic_DNA"/>
</dbReference>
<reference evidence="3" key="1">
    <citation type="submission" date="2021-03" db="EMBL/GenBank/DDBJ databases">
        <authorList>
            <person name="Tagirdzhanova G."/>
        </authorList>
    </citation>
    <scope>NUCLEOTIDE SEQUENCE</scope>
</reference>
<dbReference type="AlphaFoldDB" id="A0A8H3G0B3"/>
<evidence type="ECO:0000313" key="3">
    <source>
        <dbReference type="EMBL" id="CAF9933916.1"/>
    </source>
</evidence>
<dbReference type="Proteomes" id="UP000664521">
    <property type="component" value="Unassembled WGS sequence"/>
</dbReference>
<feature type="compositionally biased region" description="Low complexity" evidence="1">
    <location>
        <begin position="76"/>
        <end position="103"/>
    </location>
</feature>
<gene>
    <name evidence="3" type="ORF">HETSPECPRED_009048</name>
</gene>
<feature type="compositionally biased region" description="Low complexity" evidence="1">
    <location>
        <begin position="122"/>
        <end position="133"/>
    </location>
</feature>
<evidence type="ECO:0000259" key="2">
    <source>
        <dbReference type="Pfam" id="PF04607"/>
    </source>
</evidence>
<evidence type="ECO:0000256" key="1">
    <source>
        <dbReference type="SAM" id="MobiDB-lite"/>
    </source>
</evidence>
<feature type="compositionally biased region" description="Low complexity" evidence="1">
    <location>
        <begin position="162"/>
        <end position="173"/>
    </location>
</feature>
<feature type="compositionally biased region" description="Basic and acidic residues" evidence="1">
    <location>
        <begin position="104"/>
        <end position="121"/>
    </location>
</feature>
<evidence type="ECO:0000313" key="4">
    <source>
        <dbReference type="Proteomes" id="UP000664521"/>
    </source>
</evidence>
<dbReference type="GO" id="GO:0015969">
    <property type="term" value="P:guanosine tetraphosphate metabolic process"/>
    <property type="evidence" value="ECO:0007669"/>
    <property type="project" value="InterPro"/>
</dbReference>
<dbReference type="SUPFAM" id="SSF81301">
    <property type="entry name" value="Nucleotidyltransferase"/>
    <property type="match status" value="1"/>
</dbReference>
<feature type="compositionally biased region" description="Low complexity" evidence="1">
    <location>
        <begin position="217"/>
        <end position="228"/>
    </location>
</feature>
<protein>
    <recommendedName>
        <fullName evidence="2">RelA/SpoT domain-containing protein</fullName>
    </recommendedName>
</protein>
<dbReference type="PANTHER" id="PTHR41773">
    <property type="entry name" value="GTP PYROPHOSPHATASE-RELATED"/>
    <property type="match status" value="1"/>
</dbReference>
<feature type="compositionally biased region" description="Basic and acidic residues" evidence="1">
    <location>
        <begin position="134"/>
        <end position="156"/>
    </location>
</feature>
<accession>A0A8H3G0B3</accession>
<comment type="caution">
    <text evidence="3">The sequence shown here is derived from an EMBL/GenBank/DDBJ whole genome shotgun (WGS) entry which is preliminary data.</text>
</comment>
<dbReference type="Gene3D" id="3.30.460.10">
    <property type="entry name" value="Beta Polymerase, domain 2"/>
    <property type="match status" value="1"/>
</dbReference>
<keyword evidence="4" id="KW-1185">Reference proteome</keyword>
<dbReference type="InterPro" id="IPR007685">
    <property type="entry name" value="RelA_SpoT"/>
</dbReference>
<feature type="compositionally biased region" description="Low complexity" evidence="1">
    <location>
        <begin position="182"/>
        <end position="199"/>
    </location>
</feature>
<proteinExistence type="predicted"/>